<dbReference type="SUPFAM" id="SSF52540">
    <property type="entry name" value="P-loop containing nucleoside triphosphate hydrolases"/>
    <property type="match status" value="2"/>
</dbReference>
<dbReference type="PROSITE" id="PS50045">
    <property type="entry name" value="SIGMA54_INTERACT_4"/>
    <property type="match status" value="1"/>
</dbReference>
<evidence type="ECO:0000313" key="7">
    <source>
        <dbReference type="Proteomes" id="UP000176800"/>
    </source>
</evidence>
<dbReference type="GO" id="GO:0016887">
    <property type="term" value="F:ATP hydrolysis activity"/>
    <property type="evidence" value="ECO:0007669"/>
    <property type="project" value="InterPro"/>
</dbReference>
<evidence type="ECO:0000256" key="2">
    <source>
        <dbReference type="ARBA" id="ARBA00022840"/>
    </source>
</evidence>
<accession>A0A1G2U172</accession>
<reference evidence="6 7" key="1">
    <citation type="journal article" date="2016" name="Nat. Commun.">
        <title>Thousands of microbial genomes shed light on interconnected biogeochemical processes in an aquifer system.</title>
        <authorList>
            <person name="Anantharaman K."/>
            <person name="Brown C.T."/>
            <person name="Hug L.A."/>
            <person name="Sharon I."/>
            <person name="Castelle C.J."/>
            <person name="Probst A.J."/>
            <person name="Thomas B.C."/>
            <person name="Singh A."/>
            <person name="Wilkins M.J."/>
            <person name="Karaoz U."/>
            <person name="Brodie E.L."/>
            <person name="Williams K.H."/>
            <person name="Hubbard S.S."/>
            <person name="Banfield J.F."/>
        </authorList>
    </citation>
    <scope>NUCLEOTIDE SEQUENCE [LARGE SCALE GENOMIC DNA]</scope>
</reference>
<sequence>MNLKELKQVLKPLHPASLMEKNFPHSSRVLFRNSFGALSIIFFILSSGVIVAANSKISGLFLISLSIWLFFFLLDAYFYSFYFRVDKTTGRFAFNLADIVFSTSPNDVTGGFLNSKLGKEIVRRCGIDRNSVEDFLLSRKFKISENNFEISSGRSVFKGFIQGIFQSDGEFRNFVLSHHITEGEFIGASVWTALLVRENIERKIWWSRERLLSVRGIGQEWSYGEAYLLSRFGRPLVIPEYSTPGFHAEEARLLELSLLRNRESNAILVGSEGVGKMEVLEELARQIKRGDSRSLSAKKFVVFDLSVFSASVKDGQEFDGEFSALLGQVARAGNIIFIIPNLPALLRFAESIGSDIASTLSPYLASSDLHVVAVSETRDYEQYIEPLADLRQHFETIRVHPADEDTVMSLLERNVKELENNGIVVSYPAVSSAISSAKKYFIGDPLTDTAEDLLIEASLIAQSDGRNIVLKEDVLEAAESKSGVPTGIVRAEEKEKLLNLESLLHTRIIGQNEAVKAISDAVRRARSGIGNENRPLGSFLFLGPTGVGKTETAKALAEIFFGQDGRVLRLDMSEYRTEDSLSRLIGDNRGGSPGALSGILREHQFGVLLLDEFEKTSPEVLDLFLQILDEGIFSDVRGELVSARNVVIVATSNAGSDLIFNLVKTGKDPAQNESQIIEELIKRNIFKPELLNRFDGIIVFHPLDDQKLKEVAKLQLKKLVWRLKQKGIDLIINDPLVSFIAERGKDPQFGARPLNRAIQETVEQAIAQKLISGELKPGGRIEFSPEDLKKI</sequence>
<dbReference type="AlphaFoldDB" id="A0A1G2U172"/>
<dbReference type="PRINTS" id="PR00300">
    <property type="entry name" value="CLPPROTEASEA"/>
</dbReference>
<dbReference type="GO" id="GO:0034605">
    <property type="term" value="P:cellular response to heat"/>
    <property type="evidence" value="ECO:0007669"/>
    <property type="project" value="TreeGrafter"/>
</dbReference>
<evidence type="ECO:0000256" key="1">
    <source>
        <dbReference type="ARBA" id="ARBA00022741"/>
    </source>
</evidence>
<evidence type="ECO:0000256" key="4">
    <source>
        <dbReference type="SAM" id="Phobius"/>
    </source>
</evidence>
<dbReference type="Gene3D" id="1.10.8.60">
    <property type="match status" value="1"/>
</dbReference>
<organism evidence="6 7">
    <name type="scientific">Candidatus Zambryskibacteria bacterium RIFCSPLOWO2_01_FULL_45_21</name>
    <dbReference type="NCBI Taxonomy" id="1802761"/>
    <lineage>
        <taxon>Bacteria</taxon>
        <taxon>Candidatus Zambryskiibacteriota</taxon>
    </lineage>
</organism>
<keyword evidence="4" id="KW-0472">Membrane</keyword>
<feature type="domain" description="Sigma-54 factor interaction" evidence="5">
    <location>
        <begin position="508"/>
        <end position="714"/>
    </location>
</feature>
<dbReference type="Pfam" id="PF10431">
    <property type="entry name" value="ClpB_D2-small"/>
    <property type="match status" value="1"/>
</dbReference>
<dbReference type="Pfam" id="PF07724">
    <property type="entry name" value="AAA_2"/>
    <property type="match status" value="1"/>
</dbReference>
<dbReference type="GO" id="GO:0006355">
    <property type="term" value="P:regulation of DNA-templated transcription"/>
    <property type="evidence" value="ECO:0007669"/>
    <property type="project" value="InterPro"/>
</dbReference>
<dbReference type="InterPro" id="IPR003959">
    <property type="entry name" value="ATPase_AAA_core"/>
</dbReference>
<feature type="transmembrane region" description="Helical" evidence="4">
    <location>
        <begin position="60"/>
        <end position="82"/>
    </location>
</feature>
<evidence type="ECO:0000259" key="5">
    <source>
        <dbReference type="PROSITE" id="PS50045"/>
    </source>
</evidence>
<name>A0A1G2U172_9BACT</name>
<keyword evidence="2" id="KW-0067">ATP-binding</keyword>
<dbReference type="Gene3D" id="3.40.50.300">
    <property type="entry name" value="P-loop containing nucleotide triphosphate hydrolases"/>
    <property type="match status" value="2"/>
</dbReference>
<gene>
    <name evidence="6" type="ORF">A3B14_00590</name>
</gene>
<dbReference type="GO" id="GO:0005737">
    <property type="term" value="C:cytoplasm"/>
    <property type="evidence" value="ECO:0007669"/>
    <property type="project" value="TreeGrafter"/>
</dbReference>
<dbReference type="InterPro" id="IPR002078">
    <property type="entry name" value="Sigma_54_int"/>
</dbReference>
<dbReference type="InterPro" id="IPR003593">
    <property type="entry name" value="AAA+_ATPase"/>
</dbReference>
<keyword evidence="1" id="KW-0547">Nucleotide-binding</keyword>
<keyword evidence="4" id="KW-1133">Transmembrane helix</keyword>
<proteinExistence type="predicted"/>
<dbReference type="Proteomes" id="UP000176800">
    <property type="component" value="Unassembled WGS sequence"/>
</dbReference>
<keyword evidence="3" id="KW-0143">Chaperone</keyword>
<protein>
    <recommendedName>
        <fullName evidence="5">Sigma-54 factor interaction domain-containing protein</fullName>
    </recommendedName>
</protein>
<dbReference type="PANTHER" id="PTHR11638">
    <property type="entry name" value="ATP-DEPENDENT CLP PROTEASE"/>
    <property type="match status" value="1"/>
</dbReference>
<comment type="caution">
    <text evidence="6">The sequence shown here is derived from an EMBL/GenBank/DDBJ whole genome shotgun (WGS) entry which is preliminary data.</text>
</comment>
<dbReference type="InterPro" id="IPR050130">
    <property type="entry name" value="ClpA_ClpB"/>
</dbReference>
<keyword evidence="4" id="KW-0812">Transmembrane</keyword>
<dbReference type="InterPro" id="IPR027417">
    <property type="entry name" value="P-loop_NTPase"/>
</dbReference>
<dbReference type="GO" id="GO:0005524">
    <property type="term" value="F:ATP binding"/>
    <property type="evidence" value="ECO:0007669"/>
    <property type="project" value="UniProtKB-KW"/>
</dbReference>
<evidence type="ECO:0000256" key="3">
    <source>
        <dbReference type="ARBA" id="ARBA00023186"/>
    </source>
</evidence>
<dbReference type="SMART" id="SM01086">
    <property type="entry name" value="ClpB_D2-small"/>
    <property type="match status" value="1"/>
</dbReference>
<dbReference type="CDD" id="cd19499">
    <property type="entry name" value="RecA-like_ClpB_Hsp104-like"/>
    <property type="match status" value="1"/>
</dbReference>
<dbReference type="InterPro" id="IPR019489">
    <property type="entry name" value="Clp_ATPase_C"/>
</dbReference>
<evidence type="ECO:0000313" key="6">
    <source>
        <dbReference type="EMBL" id="OHB03258.1"/>
    </source>
</evidence>
<feature type="transmembrane region" description="Helical" evidence="4">
    <location>
        <begin position="34"/>
        <end position="53"/>
    </location>
</feature>
<dbReference type="InterPro" id="IPR001270">
    <property type="entry name" value="ClpA/B"/>
</dbReference>
<dbReference type="EMBL" id="MHWE01000021">
    <property type="protein sequence ID" value="OHB03258.1"/>
    <property type="molecule type" value="Genomic_DNA"/>
</dbReference>
<dbReference type="SMART" id="SM00382">
    <property type="entry name" value="AAA"/>
    <property type="match status" value="2"/>
</dbReference>
<dbReference type="PANTHER" id="PTHR11638:SF18">
    <property type="entry name" value="HEAT SHOCK PROTEIN 104"/>
    <property type="match status" value="1"/>
</dbReference>